<evidence type="ECO:0000313" key="2">
    <source>
        <dbReference type="EMBL" id="GEM18628.1"/>
    </source>
</evidence>
<protein>
    <submittedName>
        <fullName evidence="2">Uncharacterized protein</fullName>
    </submittedName>
</protein>
<name>A0A829WPC9_GLUOY</name>
<reference evidence="2 3" key="1">
    <citation type="submission" date="2013-04" db="EMBL/GenBank/DDBJ databases">
        <title>Gluconobacter oxydans NBRC 3293 whole genome sequence.</title>
        <authorList>
            <person name="Matsutani M."/>
            <person name="Yakushi T."/>
            <person name="Matsushita K."/>
        </authorList>
    </citation>
    <scope>NUCLEOTIDE SEQUENCE [LARGE SCALE GENOMIC DNA]</scope>
    <source>
        <strain evidence="2 3">NBRC 3293</strain>
    </source>
</reference>
<proteinExistence type="predicted"/>
<dbReference type="Proteomes" id="UP000484858">
    <property type="component" value="Unassembled WGS sequence"/>
</dbReference>
<accession>A0A829WPC9</accession>
<dbReference type="EMBL" id="BARJ01000021">
    <property type="protein sequence ID" value="GEM18628.1"/>
    <property type="molecule type" value="Genomic_DNA"/>
</dbReference>
<evidence type="ECO:0000313" key="1">
    <source>
        <dbReference type="EMBL" id="GEM18430.1"/>
    </source>
</evidence>
<comment type="caution">
    <text evidence="2">The sequence shown here is derived from an EMBL/GenBank/DDBJ whole genome shotgun (WGS) entry which is preliminary data.</text>
</comment>
<evidence type="ECO:0000313" key="3">
    <source>
        <dbReference type="Proteomes" id="UP000484858"/>
    </source>
</evidence>
<dbReference type="EMBL" id="BARJ01000014">
    <property type="protein sequence ID" value="GEM18430.1"/>
    <property type="molecule type" value="Genomic_DNA"/>
</dbReference>
<organism evidence="2 3">
    <name type="scientific">Gluconobacter oxydans NBRC 3293</name>
    <dbReference type="NCBI Taxonomy" id="1315969"/>
    <lineage>
        <taxon>Bacteria</taxon>
        <taxon>Pseudomonadati</taxon>
        <taxon>Pseudomonadota</taxon>
        <taxon>Alphaproteobacteria</taxon>
        <taxon>Acetobacterales</taxon>
        <taxon>Acetobacteraceae</taxon>
        <taxon>Gluconobacter</taxon>
    </lineage>
</organism>
<sequence>MEFTMPTYTLAAIPAASHGSLISCSSPGRYRKTRIEAPDLAGIRAAVAEYGTRLRGDYPEASFLVSVTPERGSDHPEGFCEARWKGSLGTEQWIRMIPEETPFKAYLAKVEAMLNREVRS</sequence>
<gene>
    <name evidence="1" type="ORF">NBRC3293_2927</name>
    <name evidence="2" type="ORF">NBRC3293_3125</name>
</gene>
<dbReference type="AlphaFoldDB" id="A0A829WPC9"/>